<keyword evidence="4 10" id="KW-1134">Transmembrane beta strand</keyword>
<protein>
    <submittedName>
        <fullName evidence="16">TonB-dependent receptor</fullName>
    </submittedName>
</protein>
<dbReference type="Gene3D" id="2.40.170.20">
    <property type="entry name" value="TonB-dependent receptor, beta-barrel domain"/>
    <property type="match status" value="1"/>
</dbReference>
<comment type="caution">
    <text evidence="16">The sequence shown here is derived from an EMBL/GenBank/DDBJ whole genome shotgun (WGS) entry which is preliminary data.</text>
</comment>
<keyword evidence="3 10" id="KW-0813">Transport</keyword>
<organism evidence="16 17">
    <name type="scientific">Gallibacterium anatis</name>
    <dbReference type="NCBI Taxonomy" id="750"/>
    <lineage>
        <taxon>Bacteria</taxon>
        <taxon>Pseudomonadati</taxon>
        <taxon>Pseudomonadota</taxon>
        <taxon>Gammaproteobacteria</taxon>
        <taxon>Pasteurellales</taxon>
        <taxon>Pasteurellaceae</taxon>
        <taxon>Gallibacterium</taxon>
    </lineage>
</organism>
<dbReference type="Gene3D" id="2.170.130.10">
    <property type="entry name" value="TonB-dependent receptor, plug domain"/>
    <property type="match status" value="1"/>
</dbReference>
<feature type="domain" description="TonB-dependent receptor-like beta-barrel" evidence="14">
    <location>
        <begin position="215"/>
        <end position="628"/>
    </location>
</feature>
<sequence>MKKTSFVLLPLAAFISGVVVADETDNLDAIEVVSDNLSPQKASLSAGSLAKVRQATTTADILRSVPGVNVNGARSVVQRYSIRGVSEEYLTVTVDGARQNGYAFHHAGNYGIDPDILKRVNVDVGANSVVTGAGSLGGAIRFETVEAADLLADGENFGAKFKWGYGSNADSNQAATTLYGRAGGLDVLGYFNYRHQENGKDGNGVENANKGHLSNYLFKAKYNIDEAQWVKFSAERYDNTALSCATANFACAENSEKKLAGILRKTYTVVYGYAPSDNPLLNVKANFYNTKTVVSAMDADKSRIRTVGGTLSNVSEIDIVNTHHSITVGGEYYSTKSLALGARPDQRIKNFYDASVDSTSIYLEDKIAVGDFIITPGVRYDYYQADLSKDFDKSYKRFSKALGLKYLLTDDLAIFANYTEIFKGPDIGEVFLSTIPTNYHPSIDAIRGNNKEAGFSFVKADIFGNDDFSLTAKYFQTKYNHFNTNIESERSTGSAYQDIGEVKVKGVEVSTAYRINNFSINAGYARARSEQLDPLFGFYNLTALPDTGDKYTLGLSYAVPDYGIELGWNTIWVRSITVDSAGRKDRTKNSPIVKKETYKESYSVSNVYATWSPKQLPNLELTAGIDNIFDKAYVDQATKYYSTAYPSSENRYIGGDYELGRNYKFTVSYKF</sequence>
<evidence type="ECO:0000259" key="15">
    <source>
        <dbReference type="Pfam" id="PF07715"/>
    </source>
</evidence>
<keyword evidence="16" id="KW-0675">Receptor</keyword>
<dbReference type="InterPro" id="IPR012910">
    <property type="entry name" value="Plug_dom"/>
</dbReference>
<dbReference type="PANTHER" id="PTHR30069:SF41">
    <property type="entry name" value="HEME_HEMOPEXIN UTILIZATION PROTEIN C"/>
    <property type="match status" value="1"/>
</dbReference>
<dbReference type="InterPro" id="IPR037066">
    <property type="entry name" value="Plug_dom_sf"/>
</dbReference>
<evidence type="ECO:0000256" key="4">
    <source>
        <dbReference type="ARBA" id="ARBA00022452"/>
    </source>
</evidence>
<evidence type="ECO:0000256" key="5">
    <source>
        <dbReference type="ARBA" id="ARBA00022692"/>
    </source>
</evidence>
<feature type="domain" description="TonB-dependent receptor plug" evidence="15">
    <location>
        <begin position="51"/>
        <end position="139"/>
    </location>
</feature>
<evidence type="ECO:0000256" key="2">
    <source>
        <dbReference type="ARBA" id="ARBA00009810"/>
    </source>
</evidence>
<evidence type="ECO:0000256" key="9">
    <source>
        <dbReference type="ARBA" id="ARBA00023237"/>
    </source>
</evidence>
<gene>
    <name evidence="16" type="ORF">K8W15_03645</name>
</gene>
<evidence type="ECO:0000256" key="6">
    <source>
        <dbReference type="ARBA" id="ARBA00022729"/>
    </source>
</evidence>
<evidence type="ECO:0000256" key="3">
    <source>
        <dbReference type="ARBA" id="ARBA00022448"/>
    </source>
</evidence>
<keyword evidence="6 13" id="KW-0732">Signal</keyword>
<evidence type="ECO:0000313" key="16">
    <source>
        <dbReference type="EMBL" id="HJF73285.1"/>
    </source>
</evidence>
<proteinExistence type="inferred from homology"/>
<dbReference type="EMBL" id="DYVQ01000026">
    <property type="protein sequence ID" value="HJF73285.1"/>
    <property type="molecule type" value="Genomic_DNA"/>
</dbReference>
<dbReference type="PROSITE" id="PS01156">
    <property type="entry name" value="TONB_DEPENDENT_REC_2"/>
    <property type="match status" value="1"/>
</dbReference>
<evidence type="ECO:0000256" key="8">
    <source>
        <dbReference type="ARBA" id="ARBA00023136"/>
    </source>
</evidence>
<keyword evidence="7 12" id="KW-0798">TonB box</keyword>
<feature type="short sequence motif" description="TonB C-terminal box" evidence="11">
    <location>
        <begin position="654"/>
        <end position="671"/>
    </location>
</feature>
<dbReference type="Pfam" id="PF00593">
    <property type="entry name" value="TonB_dep_Rec_b-barrel"/>
    <property type="match status" value="1"/>
</dbReference>
<keyword evidence="9 10" id="KW-0998">Cell outer membrane</keyword>
<accession>A0A921HB46</accession>
<dbReference type="Pfam" id="PF07715">
    <property type="entry name" value="Plug"/>
    <property type="match status" value="1"/>
</dbReference>
<dbReference type="InterPro" id="IPR010917">
    <property type="entry name" value="TonB_rcpt_CS"/>
</dbReference>
<dbReference type="PANTHER" id="PTHR30069">
    <property type="entry name" value="TONB-DEPENDENT OUTER MEMBRANE RECEPTOR"/>
    <property type="match status" value="1"/>
</dbReference>
<keyword evidence="8 10" id="KW-0472">Membrane</keyword>
<evidence type="ECO:0000313" key="17">
    <source>
        <dbReference type="Proteomes" id="UP000749334"/>
    </source>
</evidence>
<comment type="subcellular location">
    <subcellularLocation>
        <location evidence="1 10">Cell outer membrane</location>
        <topology evidence="1 10">Multi-pass membrane protein</topology>
    </subcellularLocation>
</comment>
<dbReference type="CDD" id="cd01347">
    <property type="entry name" value="ligand_gated_channel"/>
    <property type="match status" value="1"/>
</dbReference>
<keyword evidence="5 10" id="KW-0812">Transmembrane</keyword>
<comment type="similarity">
    <text evidence="2 10 12">Belongs to the TonB-dependent receptor family.</text>
</comment>
<evidence type="ECO:0000256" key="1">
    <source>
        <dbReference type="ARBA" id="ARBA00004571"/>
    </source>
</evidence>
<name>A0A921HB46_9PAST</name>
<evidence type="ECO:0000256" key="13">
    <source>
        <dbReference type="SAM" id="SignalP"/>
    </source>
</evidence>
<dbReference type="PROSITE" id="PS52016">
    <property type="entry name" value="TONB_DEPENDENT_REC_3"/>
    <property type="match status" value="1"/>
</dbReference>
<dbReference type="InterPro" id="IPR000531">
    <property type="entry name" value="Beta-barrel_TonB"/>
</dbReference>
<reference evidence="16" key="2">
    <citation type="submission" date="2021-09" db="EMBL/GenBank/DDBJ databases">
        <authorList>
            <person name="Gilroy R."/>
        </authorList>
    </citation>
    <scope>NUCLEOTIDE SEQUENCE</scope>
    <source>
        <strain evidence="16">ChiHjej11B10-15683</strain>
    </source>
</reference>
<dbReference type="RefSeq" id="WP_039168718.1">
    <property type="nucleotide sequence ID" value="NZ_CP126978.1"/>
</dbReference>
<evidence type="ECO:0000256" key="7">
    <source>
        <dbReference type="ARBA" id="ARBA00023077"/>
    </source>
</evidence>
<dbReference type="SUPFAM" id="SSF56935">
    <property type="entry name" value="Porins"/>
    <property type="match status" value="1"/>
</dbReference>
<evidence type="ECO:0000256" key="10">
    <source>
        <dbReference type="PROSITE-ProRule" id="PRU01360"/>
    </source>
</evidence>
<dbReference type="InterPro" id="IPR039426">
    <property type="entry name" value="TonB-dep_rcpt-like"/>
</dbReference>
<dbReference type="AlphaFoldDB" id="A0A921HB46"/>
<evidence type="ECO:0000256" key="11">
    <source>
        <dbReference type="PROSITE-ProRule" id="PRU10144"/>
    </source>
</evidence>
<evidence type="ECO:0000256" key="12">
    <source>
        <dbReference type="RuleBase" id="RU003357"/>
    </source>
</evidence>
<dbReference type="Proteomes" id="UP000749334">
    <property type="component" value="Unassembled WGS sequence"/>
</dbReference>
<dbReference type="InterPro" id="IPR036942">
    <property type="entry name" value="Beta-barrel_TonB_sf"/>
</dbReference>
<feature type="signal peptide" evidence="13">
    <location>
        <begin position="1"/>
        <end position="21"/>
    </location>
</feature>
<dbReference type="GO" id="GO:0044718">
    <property type="term" value="P:siderophore transmembrane transport"/>
    <property type="evidence" value="ECO:0007669"/>
    <property type="project" value="TreeGrafter"/>
</dbReference>
<dbReference type="GO" id="GO:0009279">
    <property type="term" value="C:cell outer membrane"/>
    <property type="evidence" value="ECO:0007669"/>
    <property type="project" value="UniProtKB-SubCell"/>
</dbReference>
<reference evidence="16" key="1">
    <citation type="journal article" date="2021" name="PeerJ">
        <title>Extensive microbial diversity within the chicken gut microbiome revealed by metagenomics and culture.</title>
        <authorList>
            <person name="Gilroy R."/>
            <person name="Ravi A."/>
            <person name="Getino M."/>
            <person name="Pursley I."/>
            <person name="Horton D.L."/>
            <person name="Alikhan N.F."/>
            <person name="Baker D."/>
            <person name="Gharbi K."/>
            <person name="Hall N."/>
            <person name="Watson M."/>
            <person name="Adriaenssens E.M."/>
            <person name="Foster-Nyarko E."/>
            <person name="Jarju S."/>
            <person name="Secka A."/>
            <person name="Antonio M."/>
            <person name="Oren A."/>
            <person name="Chaudhuri R.R."/>
            <person name="La Ragione R."/>
            <person name="Hildebrand F."/>
            <person name="Pallen M.J."/>
        </authorList>
    </citation>
    <scope>NUCLEOTIDE SEQUENCE</scope>
    <source>
        <strain evidence="16">ChiHjej11B10-15683</strain>
    </source>
</reference>
<dbReference type="GO" id="GO:0015344">
    <property type="term" value="F:siderophore uptake transmembrane transporter activity"/>
    <property type="evidence" value="ECO:0007669"/>
    <property type="project" value="TreeGrafter"/>
</dbReference>
<feature type="chain" id="PRO_5037196750" evidence="13">
    <location>
        <begin position="22"/>
        <end position="671"/>
    </location>
</feature>
<evidence type="ECO:0000259" key="14">
    <source>
        <dbReference type="Pfam" id="PF00593"/>
    </source>
</evidence>